<reference evidence="2" key="2">
    <citation type="submission" date="2022-01" db="EMBL/GenBank/DDBJ databases">
        <authorList>
            <person name="Yamashiro T."/>
            <person name="Shiraishi A."/>
            <person name="Satake H."/>
            <person name="Nakayama K."/>
        </authorList>
    </citation>
    <scope>NUCLEOTIDE SEQUENCE</scope>
</reference>
<evidence type="ECO:0000256" key="1">
    <source>
        <dbReference type="SAM" id="MobiDB-lite"/>
    </source>
</evidence>
<feature type="compositionally biased region" description="Basic residues" evidence="1">
    <location>
        <begin position="103"/>
        <end position="114"/>
    </location>
</feature>
<protein>
    <recommendedName>
        <fullName evidence="4">Aminoacyl-tRNA synthetase, class 1a, anticodon-binding</fullName>
    </recommendedName>
</protein>
<reference evidence="2" key="1">
    <citation type="journal article" date="2022" name="Int. J. Mol. Sci.">
        <title>Draft Genome of Tanacetum Coccineum: Genomic Comparison of Closely Related Tanacetum-Family Plants.</title>
        <authorList>
            <person name="Yamashiro T."/>
            <person name="Shiraishi A."/>
            <person name="Nakayama K."/>
            <person name="Satake H."/>
        </authorList>
    </citation>
    <scope>NUCLEOTIDE SEQUENCE</scope>
</reference>
<evidence type="ECO:0008006" key="4">
    <source>
        <dbReference type="Google" id="ProtNLM"/>
    </source>
</evidence>
<proteinExistence type="predicted"/>
<organism evidence="2 3">
    <name type="scientific">Tanacetum coccineum</name>
    <dbReference type="NCBI Taxonomy" id="301880"/>
    <lineage>
        <taxon>Eukaryota</taxon>
        <taxon>Viridiplantae</taxon>
        <taxon>Streptophyta</taxon>
        <taxon>Embryophyta</taxon>
        <taxon>Tracheophyta</taxon>
        <taxon>Spermatophyta</taxon>
        <taxon>Magnoliopsida</taxon>
        <taxon>eudicotyledons</taxon>
        <taxon>Gunneridae</taxon>
        <taxon>Pentapetalae</taxon>
        <taxon>asterids</taxon>
        <taxon>campanulids</taxon>
        <taxon>Asterales</taxon>
        <taxon>Asteraceae</taxon>
        <taxon>Asteroideae</taxon>
        <taxon>Anthemideae</taxon>
        <taxon>Anthemidinae</taxon>
        <taxon>Tanacetum</taxon>
    </lineage>
</organism>
<keyword evidence="3" id="KW-1185">Reference proteome</keyword>
<comment type="caution">
    <text evidence="2">The sequence shown here is derived from an EMBL/GenBank/DDBJ whole genome shotgun (WGS) entry which is preliminary data.</text>
</comment>
<name>A0ABQ4WBF8_9ASTR</name>
<dbReference type="Proteomes" id="UP001151760">
    <property type="component" value="Unassembled WGS sequence"/>
</dbReference>
<accession>A0ABQ4WBF8</accession>
<evidence type="ECO:0000313" key="2">
    <source>
        <dbReference type="EMBL" id="GJS50206.1"/>
    </source>
</evidence>
<feature type="region of interest" description="Disordered" evidence="1">
    <location>
        <begin position="64"/>
        <end position="116"/>
    </location>
</feature>
<feature type="compositionally biased region" description="Basic and acidic residues" evidence="1">
    <location>
        <begin position="64"/>
        <end position="79"/>
    </location>
</feature>
<gene>
    <name evidence="2" type="ORF">Tco_0600327</name>
</gene>
<evidence type="ECO:0000313" key="3">
    <source>
        <dbReference type="Proteomes" id="UP001151760"/>
    </source>
</evidence>
<dbReference type="EMBL" id="BQNB010008499">
    <property type="protein sequence ID" value="GJS50206.1"/>
    <property type="molecule type" value="Genomic_DNA"/>
</dbReference>
<sequence length="318" mass="36030">MTPAQQREYMRVFVKNQSTTIYSTGWSMKYVKSLAGEQLIAEFEKIRMAVADHKSNELRRTLKRAGEALEPDTSKKQKSTEAPIPSMPDVPQPKVVSSSKSSGSRRKSLGRSRITKPELDLNADDKTFINVVSDEDSDDEAPILWSAFAGWEVISTPLGEINAMYMMDQSTKHFTTLREILHMVDRQDLLKLYRLVVKFYENHPVTGAGLMLWGDLQVLMDTEEGGKGSSVWHHQSLWQISSWRLYTLSNVHVLETVSGEVLYMFADVSYPLSVKLMERMLKHKLEIAKDVVGNDMTTAEQLVWFIKNQLAAAQVSPA</sequence>